<dbReference type="GO" id="GO:0004177">
    <property type="term" value="F:aminopeptidase activity"/>
    <property type="evidence" value="ECO:0007669"/>
    <property type="project" value="TreeGrafter"/>
</dbReference>
<sequence>MDPSISNTSATKPRMRIREVFPKIMIGRHPTGPLNSITDVPGVLVHTESLRRPNGDGVHAINTGVTTILPRKNWFDRSCYAGIFSFNGSGELTGSHWIEETGLLRSPIIITNSFSVGACYNGVYQYAVREHADEKGLVDWFLTPVIAETYDGHLNHIGGMAVTPDMVVRGIDSASADRVPEGCTGGGTGMTCSGYKAGTGSASRVIKGVDGEIYTVAALVQSNFGKDWDLKFGGVPIGRIFMDPEKRKIHEANLESPELQHRPKTTGPQKDGSIIIVIATDAPLNPTQLKRLAKRGATGVARVGGWGSNQSGDIFLAFSTAADIIGDQDMNWNPVVDHQPHLVDNSINAVFECAADCVEESIYNSICMAETTVGPEGRTVDAIDLDKLRTTLEKWYCTE</sequence>
<dbReference type="Pfam" id="PF03576">
    <property type="entry name" value="Peptidase_S58"/>
    <property type="match status" value="1"/>
</dbReference>
<dbReference type="OrthoDB" id="2107894at2759"/>
<evidence type="ECO:0000313" key="3">
    <source>
        <dbReference type="Proteomes" id="UP000235786"/>
    </source>
</evidence>
<dbReference type="AlphaFoldDB" id="A0A2J6S5J1"/>
<proteinExistence type="inferred from homology"/>
<dbReference type="PANTHER" id="PTHR36512:SF3">
    <property type="entry name" value="BLR5678 PROTEIN"/>
    <property type="match status" value="1"/>
</dbReference>
<dbReference type="PANTHER" id="PTHR36512">
    <property type="entry name" value="D-AMINOPEPTIDASE"/>
    <property type="match status" value="1"/>
</dbReference>
<gene>
    <name evidence="2" type="ORF">L207DRAFT_479598</name>
</gene>
<reference evidence="2 3" key="1">
    <citation type="submission" date="2016-04" db="EMBL/GenBank/DDBJ databases">
        <title>A degradative enzymes factory behind the ericoid mycorrhizal symbiosis.</title>
        <authorList>
            <consortium name="DOE Joint Genome Institute"/>
            <person name="Martino E."/>
            <person name="Morin E."/>
            <person name="Grelet G."/>
            <person name="Kuo A."/>
            <person name="Kohler A."/>
            <person name="Daghino S."/>
            <person name="Barry K."/>
            <person name="Choi C."/>
            <person name="Cichocki N."/>
            <person name="Clum A."/>
            <person name="Copeland A."/>
            <person name="Hainaut M."/>
            <person name="Haridas S."/>
            <person name="Labutti K."/>
            <person name="Lindquist E."/>
            <person name="Lipzen A."/>
            <person name="Khouja H.-R."/>
            <person name="Murat C."/>
            <person name="Ohm R."/>
            <person name="Olson A."/>
            <person name="Spatafora J."/>
            <person name="Veneault-Fourrey C."/>
            <person name="Henrissat B."/>
            <person name="Grigoriev I."/>
            <person name="Martin F."/>
            <person name="Perotto S."/>
        </authorList>
    </citation>
    <scope>NUCLEOTIDE SEQUENCE [LARGE SCALE GENOMIC DNA]</scope>
    <source>
        <strain evidence="2 3">F</strain>
    </source>
</reference>
<dbReference type="InterPro" id="IPR005321">
    <property type="entry name" value="Peptidase_S58_DmpA"/>
</dbReference>
<dbReference type="SUPFAM" id="SSF56266">
    <property type="entry name" value="DmpA/ArgJ-like"/>
    <property type="match status" value="1"/>
</dbReference>
<evidence type="ECO:0000256" key="1">
    <source>
        <dbReference type="ARBA" id="ARBA00007068"/>
    </source>
</evidence>
<protein>
    <submittedName>
        <fullName evidence="2">Peptidase family T4 protein</fullName>
    </submittedName>
</protein>
<dbReference type="EMBL" id="KZ613939">
    <property type="protein sequence ID" value="PMD46021.1"/>
    <property type="molecule type" value="Genomic_DNA"/>
</dbReference>
<accession>A0A2J6S5J1</accession>
<comment type="similarity">
    <text evidence="1">Belongs to the peptidase S58 family.</text>
</comment>
<name>A0A2J6S5J1_HYAVF</name>
<organism evidence="2 3">
    <name type="scientific">Hyaloscypha variabilis (strain UAMH 11265 / GT02V1 / F)</name>
    <name type="common">Meliniomyces variabilis</name>
    <dbReference type="NCBI Taxonomy" id="1149755"/>
    <lineage>
        <taxon>Eukaryota</taxon>
        <taxon>Fungi</taxon>
        <taxon>Dikarya</taxon>
        <taxon>Ascomycota</taxon>
        <taxon>Pezizomycotina</taxon>
        <taxon>Leotiomycetes</taxon>
        <taxon>Helotiales</taxon>
        <taxon>Hyaloscyphaceae</taxon>
        <taxon>Hyaloscypha</taxon>
        <taxon>Hyaloscypha variabilis</taxon>
    </lineage>
</organism>
<evidence type="ECO:0000313" key="2">
    <source>
        <dbReference type="EMBL" id="PMD46021.1"/>
    </source>
</evidence>
<dbReference type="Gene3D" id="3.60.70.12">
    <property type="entry name" value="L-amino peptidase D-ALA esterase/amidase"/>
    <property type="match status" value="1"/>
</dbReference>
<keyword evidence="3" id="KW-1185">Reference proteome</keyword>
<dbReference type="InterPro" id="IPR016117">
    <property type="entry name" value="ArgJ-like_dom_sf"/>
</dbReference>
<dbReference type="FunFam" id="3.60.70.12:FF:000004">
    <property type="entry name" value="Beta-peptidyl aminopeptidase BapA"/>
    <property type="match status" value="1"/>
</dbReference>
<dbReference type="Proteomes" id="UP000235786">
    <property type="component" value="Unassembled WGS sequence"/>
</dbReference>